<accession>A0A0A2MNI0</accession>
<gene>
    <name evidence="2" type="ORF">Q764_06590</name>
</gene>
<dbReference type="eggNOG" id="COG3291">
    <property type="taxonomic scope" value="Bacteria"/>
</dbReference>
<dbReference type="RefSeq" id="WP_205619166.1">
    <property type="nucleotide sequence ID" value="NZ_JRLW01000005.1"/>
</dbReference>
<evidence type="ECO:0008006" key="4">
    <source>
        <dbReference type="Google" id="ProtNLM"/>
    </source>
</evidence>
<evidence type="ECO:0000313" key="3">
    <source>
        <dbReference type="Proteomes" id="UP000030121"/>
    </source>
</evidence>
<dbReference type="EMBL" id="JRLW01000005">
    <property type="protein sequence ID" value="KGO89850.1"/>
    <property type="molecule type" value="Genomic_DNA"/>
</dbReference>
<keyword evidence="3" id="KW-1185">Reference proteome</keyword>
<comment type="caution">
    <text evidence="2">The sequence shown here is derived from an EMBL/GenBank/DDBJ whole genome shotgun (WGS) entry which is preliminary data.</text>
</comment>
<evidence type="ECO:0000313" key="2">
    <source>
        <dbReference type="EMBL" id="KGO89850.1"/>
    </source>
</evidence>
<proteinExistence type="predicted"/>
<keyword evidence="1" id="KW-0732">Signal</keyword>
<feature type="signal peptide" evidence="1">
    <location>
        <begin position="1"/>
        <end position="22"/>
    </location>
</feature>
<reference evidence="2 3" key="1">
    <citation type="submission" date="2013-09" db="EMBL/GenBank/DDBJ databases">
        <authorList>
            <person name="Zeng Z."/>
            <person name="Chen C."/>
        </authorList>
    </citation>
    <scope>NUCLEOTIDE SEQUENCE [LARGE SCALE GENOMIC DNA]</scope>
    <source>
        <strain evidence="2 3">GH29-5</strain>
    </source>
</reference>
<feature type="chain" id="PRO_5002003479" description="Ig-like domain-containing protein" evidence="1">
    <location>
        <begin position="23"/>
        <end position="480"/>
    </location>
</feature>
<sequence length="480" mass="50918">MKNNYLLHLLFLFFGISGFSQAVTVNGTYTAQQLVNVLMDTPCVTTSNHTITTGTNYGSVNGVGYFQNTNPGFPMAAGVVLSSGALTSVPGPAGPTSSDGTSAWLGDAEIQAIVNAIPPGNSDTSNNASKLEFDFIPLTNSMSFDFLFASEEYDGGSFECNYSDAFVFILTDLVTNVKTNLAVLPGTSTPILVTNVHPDNGQSCGGANPEYFAQYNGAGSAIKFDGQLVVMQASSPVIPGRPYHIKLAVSDLRDNAWDSAVFIGAGSFNVGQANLGADLTIADGTMVCFGNTQVLDTGLDPTQYTFVWSHDGNVLTTETGPSIVATVPGLYSVTASNTGTSCSLTDEIFIEFSEEIIFLEEPVDIVQCDNNGALVDFDFSEYNDAIDQNYYNVTYYLSEQDAIDGLNPIGTTYSTLAPSTTIWIKVLNYDIPGCPVFRSFNLIINDCGSTPQTPADITLCENAAGSGVAIFDFAALNNDV</sequence>
<name>A0A0A2MNI0_9FLAO</name>
<protein>
    <recommendedName>
        <fullName evidence="4">Ig-like domain-containing protein</fullName>
    </recommendedName>
</protein>
<dbReference type="InterPro" id="IPR049804">
    <property type="entry name" value="Choice_anch_L"/>
</dbReference>
<dbReference type="NCBIfam" id="NF038133">
    <property type="entry name" value="choice_anch_L"/>
    <property type="match status" value="1"/>
</dbReference>
<organism evidence="2 3">
    <name type="scientific">Flavobacterium suncheonense GH29-5 = DSM 17707</name>
    <dbReference type="NCBI Taxonomy" id="1121899"/>
    <lineage>
        <taxon>Bacteria</taxon>
        <taxon>Pseudomonadati</taxon>
        <taxon>Bacteroidota</taxon>
        <taxon>Flavobacteriia</taxon>
        <taxon>Flavobacteriales</taxon>
        <taxon>Flavobacteriaceae</taxon>
        <taxon>Flavobacterium</taxon>
    </lineage>
</organism>
<dbReference type="AlphaFoldDB" id="A0A0A2MNI0"/>
<feature type="non-terminal residue" evidence="2">
    <location>
        <position position="480"/>
    </location>
</feature>
<dbReference type="Proteomes" id="UP000030121">
    <property type="component" value="Unassembled WGS sequence"/>
</dbReference>
<evidence type="ECO:0000256" key="1">
    <source>
        <dbReference type="SAM" id="SignalP"/>
    </source>
</evidence>